<organism evidence="3 4">
    <name type="scientific">Teladorsagia circumcincta</name>
    <name type="common">Brown stomach worm</name>
    <name type="synonym">Ostertagia circumcincta</name>
    <dbReference type="NCBI Taxonomy" id="45464"/>
    <lineage>
        <taxon>Eukaryota</taxon>
        <taxon>Metazoa</taxon>
        <taxon>Ecdysozoa</taxon>
        <taxon>Nematoda</taxon>
        <taxon>Chromadorea</taxon>
        <taxon>Rhabditida</taxon>
        <taxon>Rhabditina</taxon>
        <taxon>Rhabditomorpha</taxon>
        <taxon>Strongyloidea</taxon>
        <taxon>Trichostrongylidae</taxon>
        <taxon>Teladorsagia</taxon>
    </lineage>
</organism>
<sequence length="79" mass="8644">MELEGKGQSRNPRVSSNSAKHDGSLAVLKLSMVTPDDSGEYTVVAENAFGKVCSFSTIFPIEMLWEIPRVELDQSVDVV</sequence>
<dbReference type="InterPro" id="IPR013098">
    <property type="entry name" value="Ig_I-set"/>
</dbReference>
<dbReference type="AlphaFoldDB" id="A0A2G9UPP8"/>
<dbReference type="Pfam" id="PF07679">
    <property type="entry name" value="I-set"/>
    <property type="match status" value="1"/>
</dbReference>
<feature type="compositionally biased region" description="Polar residues" evidence="1">
    <location>
        <begin position="8"/>
        <end position="18"/>
    </location>
</feature>
<evidence type="ECO:0000313" key="4">
    <source>
        <dbReference type="Proteomes" id="UP000230423"/>
    </source>
</evidence>
<evidence type="ECO:0000256" key="1">
    <source>
        <dbReference type="SAM" id="MobiDB-lite"/>
    </source>
</evidence>
<dbReference type="Gene3D" id="2.60.40.10">
    <property type="entry name" value="Immunoglobulins"/>
    <property type="match status" value="1"/>
</dbReference>
<dbReference type="InterPro" id="IPR036179">
    <property type="entry name" value="Ig-like_dom_sf"/>
</dbReference>
<reference evidence="3 4" key="1">
    <citation type="submission" date="2015-09" db="EMBL/GenBank/DDBJ databases">
        <title>Draft genome of the parasitic nematode Teladorsagia circumcincta isolate WARC Sus (inbred).</title>
        <authorList>
            <person name="Mitreva M."/>
        </authorList>
    </citation>
    <scope>NUCLEOTIDE SEQUENCE [LARGE SCALE GENOMIC DNA]</scope>
    <source>
        <strain evidence="3 4">S</strain>
    </source>
</reference>
<feature type="domain" description="Immunoglobulin I-set" evidence="2">
    <location>
        <begin position="18"/>
        <end position="52"/>
    </location>
</feature>
<dbReference type="InterPro" id="IPR013783">
    <property type="entry name" value="Ig-like_fold"/>
</dbReference>
<accession>A0A2G9UPP8</accession>
<dbReference type="Proteomes" id="UP000230423">
    <property type="component" value="Unassembled WGS sequence"/>
</dbReference>
<gene>
    <name evidence="3" type="ORF">TELCIR_05867</name>
</gene>
<dbReference type="SUPFAM" id="SSF48726">
    <property type="entry name" value="Immunoglobulin"/>
    <property type="match status" value="1"/>
</dbReference>
<dbReference type="OrthoDB" id="5969272at2759"/>
<keyword evidence="4" id="KW-1185">Reference proteome</keyword>
<dbReference type="EMBL" id="KZ345737">
    <property type="protein sequence ID" value="PIO72215.1"/>
    <property type="molecule type" value="Genomic_DNA"/>
</dbReference>
<evidence type="ECO:0000259" key="2">
    <source>
        <dbReference type="Pfam" id="PF07679"/>
    </source>
</evidence>
<name>A0A2G9UPP8_TELCI</name>
<proteinExistence type="predicted"/>
<evidence type="ECO:0000313" key="3">
    <source>
        <dbReference type="EMBL" id="PIO72215.1"/>
    </source>
</evidence>
<feature type="region of interest" description="Disordered" evidence="1">
    <location>
        <begin position="1"/>
        <end position="20"/>
    </location>
</feature>
<protein>
    <recommendedName>
        <fullName evidence="2">Immunoglobulin I-set domain-containing protein</fullName>
    </recommendedName>
</protein>